<evidence type="ECO:0008006" key="3">
    <source>
        <dbReference type="Google" id="ProtNLM"/>
    </source>
</evidence>
<dbReference type="InterPro" id="IPR043129">
    <property type="entry name" value="ATPase_NBD"/>
</dbReference>
<dbReference type="EMBL" id="JFHC01000144">
    <property type="protein sequence ID" value="KDR37760.1"/>
    <property type="molecule type" value="Genomic_DNA"/>
</dbReference>
<evidence type="ECO:0000313" key="1">
    <source>
        <dbReference type="EMBL" id="KDR37760.1"/>
    </source>
</evidence>
<dbReference type="Proteomes" id="UP000027466">
    <property type="component" value="Unassembled WGS sequence"/>
</dbReference>
<sequence>MFGFRRSYFANDLAIDLGTSNALIYMRGRGIVLDEPSVVSIRQNGGSNGKKTILAIGKEAKMLGKVPGNIEAIRPMKGTA</sequence>
<keyword evidence="2" id="KW-1185">Reference proteome</keyword>
<reference evidence="1 2" key="1">
    <citation type="submission" date="2014-03" db="EMBL/GenBank/DDBJ databases">
        <title>Draft Genome Sequences of Four Burkholderia Strains.</title>
        <authorList>
            <person name="Liu X.Y."/>
            <person name="Li C.X."/>
            <person name="Xu J.H."/>
        </authorList>
    </citation>
    <scope>NUCLEOTIDE SEQUENCE [LARGE SCALE GENOMIC DNA]</scope>
    <source>
        <strain evidence="1 2">DSM 50014</strain>
    </source>
</reference>
<comment type="caution">
    <text evidence="1">The sequence shown here is derived from an EMBL/GenBank/DDBJ whole genome shotgun (WGS) entry which is preliminary data.</text>
</comment>
<dbReference type="AlphaFoldDB" id="A0A069PAT2"/>
<gene>
    <name evidence="1" type="ORF">BG61_07820</name>
</gene>
<dbReference type="SUPFAM" id="SSF53067">
    <property type="entry name" value="Actin-like ATPase domain"/>
    <property type="match status" value="1"/>
</dbReference>
<dbReference type="InterPro" id="IPR056546">
    <property type="entry name" value="MreB_MamK-like"/>
</dbReference>
<dbReference type="Pfam" id="PF06723">
    <property type="entry name" value="MreB_Mbl"/>
    <property type="match status" value="1"/>
</dbReference>
<name>A0A069PAT2_9BURK</name>
<evidence type="ECO:0000313" key="2">
    <source>
        <dbReference type="Proteomes" id="UP000027466"/>
    </source>
</evidence>
<accession>A0A069PAT2</accession>
<dbReference type="Gene3D" id="3.30.420.40">
    <property type="match status" value="1"/>
</dbReference>
<organism evidence="1 2">
    <name type="scientific">Caballeronia glathei</name>
    <dbReference type="NCBI Taxonomy" id="60547"/>
    <lineage>
        <taxon>Bacteria</taxon>
        <taxon>Pseudomonadati</taxon>
        <taxon>Pseudomonadota</taxon>
        <taxon>Betaproteobacteria</taxon>
        <taxon>Burkholderiales</taxon>
        <taxon>Burkholderiaceae</taxon>
        <taxon>Caballeronia</taxon>
    </lineage>
</organism>
<proteinExistence type="predicted"/>
<protein>
    <recommendedName>
        <fullName evidence="3">Rod shape-determining protein MreB</fullName>
    </recommendedName>
</protein>